<keyword evidence="1" id="KW-1133">Transmembrane helix</keyword>
<proteinExistence type="predicted"/>
<keyword evidence="3" id="KW-1185">Reference proteome</keyword>
<sequence length="161" mass="18153">MFASFSGLGTAYGHSMFNSAEQSIGGYRVQVATAPEFPQIDEPSQFLIKVTRGFDYDEVEDFTMGIRVYYNEQQVDAIPPTSVDGSHWDFDYVWRNIGNHVVKVDLYDMEGSDGILTYTFNMGTQSPFGFLFISAITTGAFVFLGVMLYIYLPKILKKSKQ</sequence>
<dbReference type="KEGG" id="ncl:C5F47_00905"/>
<evidence type="ECO:0000313" key="3">
    <source>
        <dbReference type="Proteomes" id="UP000509771"/>
    </source>
</evidence>
<keyword evidence="1" id="KW-0472">Membrane</keyword>
<feature type="transmembrane region" description="Helical" evidence="1">
    <location>
        <begin position="128"/>
        <end position="152"/>
    </location>
</feature>
<evidence type="ECO:0000256" key="1">
    <source>
        <dbReference type="SAM" id="Phobius"/>
    </source>
</evidence>
<accession>A0A7D5R9Q3</accession>
<evidence type="ECO:0000313" key="2">
    <source>
        <dbReference type="EMBL" id="QLH03743.1"/>
    </source>
</evidence>
<protein>
    <submittedName>
        <fullName evidence="2">Uncharacterized protein</fullName>
    </submittedName>
</protein>
<keyword evidence="1" id="KW-0812">Transmembrane</keyword>
<dbReference type="OrthoDB" id="10381at2157"/>
<dbReference type="AlphaFoldDB" id="A0A7D5R9Q3"/>
<name>A0A7D5R9Q3_9ARCH</name>
<organism evidence="2 3">
    <name type="scientific">Nitrosopumilus cobalaminigenes</name>
    <dbReference type="NCBI Taxonomy" id="1470066"/>
    <lineage>
        <taxon>Archaea</taxon>
        <taxon>Nitrososphaerota</taxon>
        <taxon>Nitrososphaeria</taxon>
        <taxon>Nitrosopumilales</taxon>
        <taxon>Nitrosopumilaceae</taxon>
        <taxon>Nitrosopumilus</taxon>
    </lineage>
</organism>
<dbReference type="Proteomes" id="UP000509771">
    <property type="component" value="Chromosome"/>
</dbReference>
<gene>
    <name evidence="2" type="ORF">C5F47_00905</name>
</gene>
<reference evidence="2 3" key="1">
    <citation type="submission" date="2018-02" db="EMBL/GenBank/DDBJ databases">
        <title>Complete genome of Nitrosopumilus cobalaminigenes HCA1.</title>
        <authorList>
            <person name="Qin W."/>
            <person name="Zheng Y."/>
            <person name="Stahl D.A."/>
        </authorList>
    </citation>
    <scope>NUCLEOTIDE SEQUENCE [LARGE SCALE GENOMIC DNA]</scope>
    <source>
        <strain evidence="2 3">HCA1</strain>
    </source>
</reference>
<dbReference type="EMBL" id="CP026993">
    <property type="protein sequence ID" value="QLH03743.1"/>
    <property type="molecule type" value="Genomic_DNA"/>
</dbReference>